<evidence type="ECO:0000313" key="13">
    <source>
        <dbReference type="Proteomes" id="UP001603418"/>
    </source>
</evidence>
<dbReference type="InterPro" id="IPR050741">
    <property type="entry name" value="Acyl-CoA_dehydrogenase"/>
</dbReference>
<reference evidence="12 13" key="1">
    <citation type="submission" date="2024-10" db="EMBL/GenBank/DDBJ databases">
        <title>The Natural Products Discovery Center: Release of the First 8490 Sequenced Strains for Exploring Actinobacteria Biosynthetic Diversity.</title>
        <authorList>
            <person name="Kalkreuter E."/>
            <person name="Kautsar S.A."/>
            <person name="Yang D."/>
            <person name="Bader C.D."/>
            <person name="Teijaro C.N."/>
            <person name="Fluegel L."/>
            <person name="Davis C.M."/>
            <person name="Simpson J.R."/>
            <person name="Lauterbach L."/>
            <person name="Steele A.D."/>
            <person name="Gui C."/>
            <person name="Meng S."/>
            <person name="Li G."/>
            <person name="Viehrig K."/>
            <person name="Ye F."/>
            <person name="Su P."/>
            <person name="Kiefer A.F."/>
            <person name="Nichols A."/>
            <person name="Cepeda A.J."/>
            <person name="Yan W."/>
            <person name="Fan B."/>
            <person name="Jiang Y."/>
            <person name="Adhikari A."/>
            <person name="Zheng C.-J."/>
            <person name="Schuster L."/>
            <person name="Cowan T.M."/>
            <person name="Smanski M.J."/>
            <person name="Chevrette M.G."/>
            <person name="De Carvalho L.P.S."/>
            <person name="Shen B."/>
        </authorList>
    </citation>
    <scope>NUCLEOTIDE SEQUENCE [LARGE SCALE GENOMIC DNA]</scope>
    <source>
        <strain evidence="12 13">NPDC013366</strain>
    </source>
</reference>
<dbReference type="Gene3D" id="1.20.140.10">
    <property type="entry name" value="Butyryl-CoA Dehydrogenase, subunit A, domain 3"/>
    <property type="match status" value="1"/>
</dbReference>
<dbReference type="SUPFAM" id="SSF47203">
    <property type="entry name" value="Acyl-CoA dehydrogenase C-terminal domain-like"/>
    <property type="match status" value="1"/>
</dbReference>
<dbReference type="GO" id="GO:0016491">
    <property type="term" value="F:oxidoreductase activity"/>
    <property type="evidence" value="ECO:0007669"/>
    <property type="project" value="UniProtKB-KW"/>
</dbReference>
<comment type="caution">
    <text evidence="12">The sequence shown here is derived from an EMBL/GenBank/DDBJ whole genome shotgun (WGS) entry which is preliminary data.</text>
</comment>
<feature type="domain" description="Acyl-CoA oxidase/dehydrogenase middle" evidence="11">
    <location>
        <begin position="81"/>
        <end position="176"/>
    </location>
</feature>
<evidence type="ECO:0000256" key="6">
    <source>
        <dbReference type="ARBA" id="ARBA00037085"/>
    </source>
</evidence>
<dbReference type="Pfam" id="PF00441">
    <property type="entry name" value="Acyl-CoA_dh_1"/>
    <property type="match status" value="1"/>
</dbReference>
<evidence type="ECO:0000256" key="5">
    <source>
        <dbReference type="ARBA" id="ARBA00023002"/>
    </source>
</evidence>
<evidence type="ECO:0000256" key="3">
    <source>
        <dbReference type="ARBA" id="ARBA00022630"/>
    </source>
</evidence>
<organism evidence="12 13">
    <name type="scientific">Streptomyces eurythermus</name>
    <dbReference type="NCBI Taxonomy" id="42237"/>
    <lineage>
        <taxon>Bacteria</taxon>
        <taxon>Bacillati</taxon>
        <taxon>Actinomycetota</taxon>
        <taxon>Actinomycetes</taxon>
        <taxon>Kitasatosporales</taxon>
        <taxon>Streptomycetaceae</taxon>
        <taxon>Streptomyces</taxon>
    </lineage>
</organism>
<comment type="cofactor">
    <cofactor evidence="9">
        <name>FAD</name>
        <dbReference type="ChEBI" id="CHEBI:57692"/>
    </cofactor>
</comment>
<dbReference type="InterPro" id="IPR009075">
    <property type="entry name" value="AcylCo_DH/oxidase_C"/>
</dbReference>
<evidence type="ECO:0000256" key="4">
    <source>
        <dbReference type="ARBA" id="ARBA00022827"/>
    </source>
</evidence>
<comment type="similarity">
    <text evidence="2 9">Belongs to the acyl-CoA dehydrogenase family.</text>
</comment>
<comment type="pathway">
    <text evidence="1">Siderophore biosynthesis; mycobactin biosynthesis.</text>
</comment>
<evidence type="ECO:0000259" key="10">
    <source>
        <dbReference type="Pfam" id="PF00441"/>
    </source>
</evidence>
<dbReference type="Gene3D" id="2.40.110.10">
    <property type="entry name" value="Butyryl-CoA Dehydrogenase, subunit A, domain 2"/>
    <property type="match status" value="1"/>
</dbReference>
<keyword evidence="4 9" id="KW-0274">FAD</keyword>
<dbReference type="Pfam" id="PF02770">
    <property type="entry name" value="Acyl-CoA_dh_M"/>
    <property type="match status" value="1"/>
</dbReference>
<dbReference type="PANTHER" id="PTHR48083">
    <property type="entry name" value="MEDIUM-CHAIN SPECIFIC ACYL-COA DEHYDROGENASE, MITOCHONDRIAL-RELATED"/>
    <property type="match status" value="1"/>
</dbReference>
<sequence>MAGRDLWCELGAAGVIAGLYPAPGAAPDPGRLRSLVEELDHPLGEVLSLCPQLAVVIPVLATGESVRTIWQDTLHGRAVVALAATDAGAAGSDLTAMTTSARITDDEVVLRGGKRWITAACFADHALVLARHREGTHFTSFTWVLVPTSAEGVSIESVQTPFFAGAGLGHLTFDDVRLPRTHVVGRVGFGMAGFARHITTERFLSGAWANALCRRAVGDASARLSRTPLWESDAVRQRLAECLVDQLTLEALCTRTAEELTPASAMVLKVAAARTLDRVLACCGQLHGADGFAEAGPQALRAAAGMFGIAGGPTEMLLGLIADELPAPRRDGRVVA</sequence>
<evidence type="ECO:0000256" key="1">
    <source>
        <dbReference type="ARBA" id="ARBA00005102"/>
    </source>
</evidence>
<gene>
    <name evidence="12" type="ORF">ACF1HC_40170</name>
</gene>
<protein>
    <recommendedName>
        <fullName evidence="7">Acyl-[acyl-carrier-protein] dehydrogenase MbtN</fullName>
    </recommendedName>
    <alternativeName>
        <fullName evidence="8">Mycobactin synthase protein N</fullName>
    </alternativeName>
</protein>
<feature type="domain" description="Acyl-CoA dehydrogenase/oxidase C-terminal" evidence="10">
    <location>
        <begin position="191"/>
        <end position="324"/>
    </location>
</feature>
<keyword evidence="3 9" id="KW-0285">Flavoprotein</keyword>
<dbReference type="InterPro" id="IPR046373">
    <property type="entry name" value="Acyl-CoA_Oxase/DH_mid-dom_sf"/>
</dbReference>
<dbReference type="SUPFAM" id="SSF56645">
    <property type="entry name" value="Acyl-CoA dehydrogenase NM domain-like"/>
    <property type="match status" value="1"/>
</dbReference>
<evidence type="ECO:0000256" key="8">
    <source>
        <dbReference type="ARBA" id="ARBA00042660"/>
    </source>
</evidence>
<keyword evidence="5 9" id="KW-0560">Oxidoreductase</keyword>
<evidence type="ECO:0000313" key="12">
    <source>
        <dbReference type="EMBL" id="MFF9887729.1"/>
    </source>
</evidence>
<dbReference type="Proteomes" id="UP001603418">
    <property type="component" value="Unassembled WGS sequence"/>
</dbReference>
<evidence type="ECO:0000256" key="2">
    <source>
        <dbReference type="ARBA" id="ARBA00009347"/>
    </source>
</evidence>
<keyword evidence="13" id="KW-1185">Reference proteome</keyword>
<dbReference type="EMBL" id="JBICBM010000036">
    <property type="protein sequence ID" value="MFF9887729.1"/>
    <property type="molecule type" value="Genomic_DNA"/>
</dbReference>
<dbReference type="RefSeq" id="WP_051816183.1">
    <property type="nucleotide sequence ID" value="NZ_JBFACJ010000044.1"/>
</dbReference>
<dbReference type="InterPro" id="IPR009100">
    <property type="entry name" value="AcylCoA_DH/oxidase_NM_dom_sf"/>
</dbReference>
<accession>A0ABW6Z9J0</accession>
<evidence type="ECO:0000256" key="7">
    <source>
        <dbReference type="ARBA" id="ARBA00040394"/>
    </source>
</evidence>
<dbReference type="InterPro" id="IPR006091">
    <property type="entry name" value="Acyl-CoA_Oxase/DH_mid-dom"/>
</dbReference>
<name>A0ABW6Z9J0_9ACTN</name>
<dbReference type="PANTHER" id="PTHR48083:SF20">
    <property type="entry name" value="LONG-CHAIN SPECIFIC ACYL-COA DEHYDROGENASE, MITOCHONDRIAL"/>
    <property type="match status" value="1"/>
</dbReference>
<evidence type="ECO:0000259" key="11">
    <source>
        <dbReference type="Pfam" id="PF02770"/>
    </source>
</evidence>
<comment type="function">
    <text evidence="6">Catalyzes the dehydrogenation at the alpha-beta position of ACP-bound acyl chains. This results in the introduction of a double bond in the lipidic chain, which is further transferred to the epsilon-amino group of lysine residue in the mycobactin core by MbtK.</text>
</comment>
<proteinExistence type="inferred from homology"/>
<dbReference type="InterPro" id="IPR036250">
    <property type="entry name" value="AcylCo_DH-like_C"/>
</dbReference>
<evidence type="ECO:0000256" key="9">
    <source>
        <dbReference type="RuleBase" id="RU362125"/>
    </source>
</evidence>